<comment type="caution">
    <text evidence="1">The sequence shown here is derived from an EMBL/GenBank/DDBJ whole genome shotgun (WGS) entry which is preliminary data.</text>
</comment>
<evidence type="ECO:0000313" key="1">
    <source>
        <dbReference type="EMBL" id="EBN5354359.1"/>
    </source>
</evidence>
<accession>A0A5T8GW43</accession>
<gene>
    <name evidence="1" type="ORF">DVE28_24905</name>
</gene>
<organism evidence="1">
    <name type="scientific">Salmonella enterica</name>
    <name type="common">Salmonella choleraesuis</name>
    <dbReference type="NCBI Taxonomy" id="28901"/>
    <lineage>
        <taxon>Bacteria</taxon>
        <taxon>Pseudomonadati</taxon>
        <taxon>Pseudomonadota</taxon>
        <taxon>Gammaproteobacteria</taxon>
        <taxon>Enterobacterales</taxon>
        <taxon>Enterobacteriaceae</taxon>
        <taxon>Salmonella</taxon>
    </lineage>
</organism>
<reference evidence="1" key="1">
    <citation type="submission" date="2018-07" db="EMBL/GenBank/DDBJ databases">
        <authorList>
            <consortium name="PulseNet: The National Subtyping Network for Foodborne Disease Surveillance"/>
            <person name="Tarr C.L."/>
            <person name="Trees E."/>
            <person name="Katz L.S."/>
            <person name="Carleton-Romer H.A."/>
            <person name="Stroika S."/>
            <person name="Kucerova Z."/>
            <person name="Roache K.F."/>
            <person name="Sabol A.L."/>
            <person name="Besser J."/>
            <person name="Gerner-Smidt P."/>
        </authorList>
    </citation>
    <scope>NUCLEOTIDE SEQUENCE</scope>
    <source>
        <strain evidence="1">PNUSAS044750</strain>
    </source>
</reference>
<protein>
    <submittedName>
        <fullName evidence="1">Uncharacterized protein</fullName>
    </submittedName>
</protein>
<sequence length="79" mass="9204">MTGKTYSYQQITTETEAFIRDEMEALRKILASDPFDTRSERHQNTAAGAYYLWLRMTAGFQQEGDNERLLAITFPHLQE</sequence>
<proteinExistence type="predicted"/>
<dbReference type="EMBL" id="AAGGBR010000058">
    <property type="protein sequence ID" value="EBN5354359.1"/>
    <property type="molecule type" value="Genomic_DNA"/>
</dbReference>
<name>A0A5T8GW43_SALER</name>
<dbReference type="AlphaFoldDB" id="A0A5T8GW43"/>